<evidence type="ECO:0000256" key="1">
    <source>
        <dbReference type="SAM" id="Phobius"/>
    </source>
</evidence>
<feature type="transmembrane region" description="Helical" evidence="1">
    <location>
        <begin position="547"/>
        <end position="571"/>
    </location>
</feature>
<feature type="transmembrane region" description="Helical" evidence="1">
    <location>
        <begin position="341"/>
        <end position="361"/>
    </location>
</feature>
<keyword evidence="1" id="KW-0812">Transmembrane</keyword>
<organism evidence="2 3">
    <name type="scientific">Gordonia polyisoprenivorans</name>
    <dbReference type="NCBI Taxonomy" id="84595"/>
    <lineage>
        <taxon>Bacteria</taxon>
        <taxon>Bacillati</taxon>
        <taxon>Actinomycetota</taxon>
        <taxon>Actinomycetes</taxon>
        <taxon>Mycobacteriales</taxon>
        <taxon>Gordoniaceae</taxon>
        <taxon>Gordonia</taxon>
    </lineage>
</organism>
<sequence>MTLTTDRSEAGTGTDRHSVGYGFPPRAALSVAAVLAVVLLLLDIAAAVDLDVAGAGVRAVLVFAGVLTLPGLPLVIALRIPGRALSAILAAAISLSVTVLAAQTTMIAEWWSPLRTQAILMVATLAVCLWTWRTLPAATRSGTWRLGRRTWTRSRARSLVALAVALALFVVSAESLDVLRVGRFGVIAGVDAYFFVGLALLAVVIVAALGARRLDPLVLSVSTVLAVVYNGMLVGAATGETSIPTSFVHRGFISILAQGHALPDQIDARFSWAGFFSMAAHVQTAAGLPDVTGVLVWAPLVSGVVMSFGVYAIAIAVTGRARLAWMSVLLYHGFNWYQQDYFAPQAMALIGYTAILATLLWQLRRAPLPDLGQGRIQRVLTAFRRTPGRVPGIGAGRTLALEAILVVIVAAGTVSHQMTPILTIVALAAFAATGTTRYRTLWLAAGLIFAAWFSYGATDFWLGHLQSLVEEVGKVGQSVEAGVGDRLSGDPTYTRMQYLRMMASGGFALVGLIGWFVWRTKRTRLIAGLLCAAPFLLVALQSYGGEMIIRCFLLASPVLAPFVALTLAWVGHRIDMARRRRPGSSRLTALTSMVLCVAVFAVGVLETTNRGLNTAFEASTRDEVVLTDEFMATIPPDSLVMSFSHAPHSVGIRRTLDPHGPKFAFIDSYPCLNNIALCTEQRDPDFVYITNQGIQMLVLQYGQDPSWLRQQIDEVVDTGRFRVTVNTPSVQILRNVKNGPTS</sequence>
<keyword evidence="1" id="KW-1133">Transmembrane helix</keyword>
<feature type="transmembrane region" description="Helical" evidence="1">
    <location>
        <begin position="27"/>
        <end position="48"/>
    </location>
</feature>
<evidence type="ECO:0000313" key="3">
    <source>
        <dbReference type="Proteomes" id="UP000563898"/>
    </source>
</evidence>
<feature type="transmembrane region" description="Helical" evidence="1">
    <location>
        <begin position="441"/>
        <end position="462"/>
    </location>
</feature>
<accession>A0A846WLZ1</accession>
<feature type="transmembrane region" description="Helical" evidence="1">
    <location>
        <begin position="156"/>
        <end position="173"/>
    </location>
</feature>
<dbReference type="RefSeq" id="WP_006370083.1">
    <property type="nucleotide sequence ID" value="NZ_JAAXPC010000006.1"/>
</dbReference>
<proteinExistence type="predicted"/>
<gene>
    <name evidence="2" type="ORF">HGA05_12090</name>
</gene>
<evidence type="ECO:0000313" key="2">
    <source>
        <dbReference type="EMBL" id="NKY02319.1"/>
    </source>
</evidence>
<feature type="transmembrane region" description="Helical" evidence="1">
    <location>
        <begin position="217"/>
        <end position="237"/>
    </location>
</feature>
<feature type="transmembrane region" description="Helical" evidence="1">
    <location>
        <begin position="114"/>
        <end position="135"/>
    </location>
</feature>
<feature type="transmembrane region" description="Helical" evidence="1">
    <location>
        <begin position="583"/>
        <end position="605"/>
    </location>
</feature>
<keyword evidence="1" id="KW-0472">Membrane</keyword>
<feature type="transmembrane region" description="Helical" evidence="1">
    <location>
        <begin position="60"/>
        <end position="80"/>
    </location>
</feature>
<feature type="transmembrane region" description="Helical" evidence="1">
    <location>
        <begin position="193"/>
        <end position="210"/>
    </location>
</feature>
<feature type="transmembrane region" description="Helical" evidence="1">
    <location>
        <begin position="498"/>
        <end position="518"/>
    </location>
</feature>
<feature type="transmembrane region" description="Helical" evidence="1">
    <location>
        <begin position="296"/>
        <end position="320"/>
    </location>
</feature>
<feature type="transmembrane region" description="Helical" evidence="1">
    <location>
        <begin position="525"/>
        <end position="541"/>
    </location>
</feature>
<feature type="transmembrane region" description="Helical" evidence="1">
    <location>
        <begin position="403"/>
        <end position="429"/>
    </location>
</feature>
<name>A0A846WLZ1_9ACTN</name>
<comment type="caution">
    <text evidence="2">The sequence shown here is derived from an EMBL/GenBank/DDBJ whole genome shotgun (WGS) entry which is preliminary data.</text>
</comment>
<protein>
    <submittedName>
        <fullName evidence="2">Uncharacterized protein</fullName>
    </submittedName>
</protein>
<dbReference type="AlphaFoldDB" id="A0A846WLZ1"/>
<dbReference type="EMBL" id="JAAXPC010000006">
    <property type="protein sequence ID" value="NKY02319.1"/>
    <property type="molecule type" value="Genomic_DNA"/>
</dbReference>
<dbReference type="Proteomes" id="UP000563898">
    <property type="component" value="Unassembled WGS sequence"/>
</dbReference>
<feature type="transmembrane region" description="Helical" evidence="1">
    <location>
        <begin position="87"/>
        <end position="108"/>
    </location>
</feature>
<reference evidence="2 3" key="1">
    <citation type="submission" date="2020-04" db="EMBL/GenBank/DDBJ databases">
        <title>MicrobeNet Type strains.</title>
        <authorList>
            <person name="Nicholson A.C."/>
        </authorList>
    </citation>
    <scope>NUCLEOTIDE SEQUENCE [LARGE SCALE GENOMIC DNA]</scope>
    <source>
        <strain evidence="2 3">ATCC BAA-14</strain>
    </source>
</reference>